<dbReference type="EMBL" id="CP163302">
    <property type="protein sequence ID" value="XDP44185.1"/>
    <property type="molecule type" value="Genomic_DNA"/>
</dbReference>
<evidence type="ECO:0000313" key="1">
    <source>
        <dbReference type="EMBL" id="XDP44185.1"/>
    </source>
</evidence>
<organism evidence="1">
    <name type="scientific">Sinomonas puerhi</name>
    <dbReference type="NCBI Taxonomy" id="3238584"/>
    <lineage>
        <taxon>Bacteria</taxon>
        <taxon>Bacillati</taxon>
        <taxon>Actinomycetota</taxon>
        <taxon>Actinomycetes</taxon>
        <taxon>Micrococcales</taxon>
        <taxon>Micrococcaceae</taxon>
        <taxon>Sinomonas</taxon>
    </lineage>
</organism>
<gene>
    <name evidence="1" type="ORF">AB5L97_12945</name>
</gene>
<dbReference type="AlphaFoldDB" id="A0AB39L1D6"/>
<dbReference type="KEGG" id="spue:AB5L97_12945"/>
<protein>
    <submittedName>
        <fullName evidence="1">Uncharacterized protein</fullName>
    </submittedName>
</protein>
<sequence>MNQRTAIEIPLAELRKARLTVHFATMIASFGDPPPPEISENFEATRTRLPSLERAFRSAARQAGLSRREISDLIDSDGYSERDALVDGEILRAVVEAGIEKEHRELLGEEPNDDDLNDLISQIGLIEAAESTRPRSALARAADVVVVAVQATWWIITDKIREWRSGHGRAPSAH</sequence>
<accession>A0AB39L1D6</accession>
<reference evidence="1" key="1">
    <citation type="submission" date="2024-07" db="EMBL/GenBank/DDBJ databases">
        <authorList>
            <person name="fu j."/>
        </authorList>
    </citation>
    <scope>NUCLEOTIDE SEQUENCE</scope>
    <source>
        <strain evidence="1">P10A9</strain>
    </source>
</reference>
<name>A0AB39L1D6_9MICC</name>
<dbReference type="RefSeq" id="WP_369044967.1">
    <property type="nucleotide sequence ID" value="NZ_CP163302.1"/>
</dbReference>
<proteinExistence type="predicted"/>